<dbReference type="EMBL" id="WIQZ01000012">
    <property type="protein sequence ID" value="KAF3142091.1"/>
    <property type="molecule type" value="Genomic_DNA"/>
</dbReference>
<comment type="caution">
    <text evidence="2">The sequence shown here is derived from an EMBL/GenBank/DDBJ whole genome shotgun (WGS) entry which is preliminary data.</text>
</comment>
<evidence type="ECO:0000313" key="3">
    <source>
        <dbReference type="Proteomes" id="UP000480548"/>
    </source>
</evidence>
<gene>
    <name evidence="2" type="ORF">TWF703_001314</name>
</gene>
<evidence type="ECO:0000256" key="1">
    <source>
        <dbReference type="SAM" id="MobiDB-lite"/>
    </source>
</evidence>
<proteinExistence type="predicted"/>
<name>A0A7C8NWN0_ORBOL</name>
<dbReference type="AlphaFoldDB" id="A0A7C8NWN0"/>
<reference evidence="2 3" key="1">
    <citation type="submission" date="2019-06" db="EMBL/GenBank/DDBJ databases">
        <authorList>
            <person name="Palmer J.M."/>
        </authorList>
    </citation>
    <scope>NUCLEOTIDE SEQUENCE [LARGE SCALE GENOMIC DNA]</scope>
    <source>
        <strain evidence="2 3">TWF703</strain>
    </source>
</reference>
<organism evidence="2 3">
    <name type="scientific">Orbilia oligospora</name>
    <name type="common">Nematode-trapping fungus</name>
    <name type="synonym">Arthrobotrys oligospora</name>
    <dbReference type="NCBI Taxonomy" id="2813651"/>
    <lineage>
        <taxon>Eukaryota</taxon>
        <taxon>Fungi</taxon>
        <taxon>Dikarya</taxon>
        <taxon>Ascomycota</taxon>
        <taxon>Pezizomycotina</taxon>
        <taxon>Orbiliomycetes</taxon>
        <taxon>Orbiliales</taxon>
        <taxon>Orbiliaceae</taxon>
        <taxon>Orbilia</taxon>
    </lineage>
</organism>
<accession>A0A7C8NWN0</accession>
<dbReference type="Proteomes" id="UP000480548">
    <property type="component" value="Unassembled WGS sequence"/>
</dbReference>
<sequence>MPADPADYPEFMIFRSNSFSPERTRRPNYQQLMAAQADNPQGQMDIKTSIRGRIQKCHSCLCDQSTGRIMSNPVRPVRTGTMWCKPGDQLPLACQYWWGCYCDAKALQPNLIEGEDFQAHVDALNRLPQTFRDRNPDYRPPPTVAPSLDVLTTAAERVLDDGVGMGQIDANLLNVADQELRNINTEGQIDPDLMEEARRQLDILEGQIDPELLRVVQQELDLENLESVAGPSGTNRLYGPNDARGWDKGPFGGSGPGFGFGGGAGGGAGAGAVKKREVSTLNEAPGLIPGQELKYNN</sequence>
<protein>
    <submittedName>
        <fullName evidence="2">Uncharacterized protein</fullName>
    </submittedName>
</protein>
<feature type="region of interest" description="Disordered" evidence="1">
    <location>
        <begin position="229"/>
        <end position="254"/>
    </location>
</feature>
<evidence type="ECO:0000313" key="2">
    <source>
        <dbReference type="EMBL" id="KAF3142091.1"/>
    </source>
</evidence>